<dbReference type="Proteomes" id="UP000186168">
    <property type="component" value="Unassembled WGS sequence"/>
</dbReference>
<evidence type="ECO:0000313" key="3">
    <source>
        <dbReference type="Proteomes" id="UP000186168"/>
    </source>
</evidence>
<name>A0A1R1S629_9ACTN</name>
<feature type="compositionally biased region" description="Low complexity" evidence="1">
    <location>
        <begin position="89"/>
        <end position="105"/>
    </location>
</feature>
<comment type="caution">
    <text evidence="2">The sequence shown here is derived from an EMBL/GenBank/DDBJ whole genome shotgun (WGS) entry which is preliminary data.</text>
</comment>
<evidence type="ECO:0000256" key="1">
    <source>
        <dbReference type="SAM" id="MobiDB-lite"/>
    </source>
</evidence>
<feature type="compositionally biased region" description="Basic and acidic residues" evidence="1">
    <location>
        <begin position="61"/>
        <end position="79"/>
    </location>
</feature>
<keyword evidence="3" id="KW-1185">Reference proteome</keyword>
<evidence type="ECO:0000313" key="2">
    <source>
        <dbReference type="EMBL" id="OMI33791.1"/>
    </source>
</evidence>
<sequence length="117" mass="11742">MPGTSQPAPSDGEAMPAPPPGVTHTQVTAPVPDETGPMFLDEEPPAAGRSGEQGDGGRALPELRPRGEMDVRGDARGGRGPEPVPPAANPNSAPSPGAGGAVPAAMDWNDPQRLHGS</sequence>
<feature type="region of interest" description="Disordered" evidence="1">
    <location>
        <begin position="1"/>
        <end position="117"/>
    </location>
</feature>
<proteinExistence type="predicted"/>
<dbReference type="AlphaFoldDB" id="A0A1R1S629"/>
<feature type="non-terminal residue" evidence="2">
    <location>
        <position position="117"/>
    </location>
</feature>
<protein>
    <submittedName>
        <fullName evidence="2">RDD domain-containing protein</fullName>
    </submittedName>
</protein>
<organism evidence="2 3">
    <name type="scientific">Streptomyces sparsogenes DSM 40356</name>
    <dbReference type="NCBI Taxonomy" id="1331668"/>
    <lineage>
        <taxon>Bacteria</taxon>
        <taxon>Bacillati</taxon>
        <taxon>Actinomycetota</taxon>
        <taxon>Actinomycetes</taxon>
        <taxon>Kitasatosporales</taxon>
        <taxon>Streptomycetaceae</taxon>
        <taxon>Streptomyces</taxon>
    </lineage>
</organism>
<reference evidence="2 3" key="1">
    <citation type="submission" date="2013-05" db="EMBL/GenBank/DDBJ databases">
        <title>Genome sequence of Streptomyces sparsogenes DSM 40356.</title>
        <authorList>
            <person name="Coyne S."/>
            <person name="Seebeck F.P."/>
        </authorList>
    </citation>
    <scope>NUCLEOTIDE SEQUENCE [LARGE SCALE GENOMIC DNA]</scope>
    <source>
        <strain evidence="2 3">DSM 40356</strain>
    </source>
</reference>
<dbReference type="EMBL" id="ASQP01000510">
    <property type="protein sequence ID" value="OMI33791.1"/>
    <property type="molecule type" value="Genomic_DNA"/>
</dbReference>
<accession>A0A1R1S629</accession>
<gene>
    <name evidence="2" type="ORF">SPAR_39615</name>
</gene>